<evidence type="ECO:0000313" key="2">
    <source>
        <dbReference type="EnsemblMetazoa" id="Aqu2.1.31119_001"/>
    </source>
</evidence>
<feature type="domain" description="PiggyBac transposable element-derived protein" evidence="1">
    <location>
        <begin position="24"/>
        <end position="170"/>
    </location>
</feature>
<dbReference type="PANTHER" id="PTHR46599">
    <property type="entry name" value="PIGGYBAC TRANSPOSABLE ELEMENT-DERIVED PROTEIN 4"/>
    <property type="match status" value="1"/>
</dbReference>
<sequence>MNGGWATPTLPFRIPFIYSNIYASTDRLYKLRPFLTIVAERFEAVYHPHCQCAIDKAIVPCKGRSSLQQYMPQKSLKRGFKVWVRADSINDYDSQFQVYTRKETSTEKGLGSRVVKDLTATIHHRNHHVYCNNFSSFQLFSDLLSVGIYAYGTIRSSRKHFPSELTPYLKCVFPERGDSMTLPSEIQPNFTVSVWQGTKPVTVTATNCQAIPLDSVT</sequence>
<organism evidence="2">
    <name type="scientific">Amphimedon queenslandica</name>
    <name type="common">Sponge</name>
    <dbReference type="NCBI Taxonomy" id="400682"/>
    <lineage>
        <taxon>Eukaryota</taxon>
        <taxon>Metazoa</taxon>
        <taxon>Porifera</taxon>
        <taxon>Demospongiae</taxon>
        <taxon>Heteroscleromorpha</taxon>
        <taxon>Haplosclerida</taxon>
        <taxon>Niphatidae</taxon>
        <taxon>Amphimedon</taxon>
    </lineage>
</organism>
<evidence type="ECO:0000259" key="1">
    <source>
        <dbReference type="Pfam" id="PF13843"/>
    </source>
</evidence>
<accession>A0A1X7UUC5</accession>
<dbReference type="EnsemblMetazoa" id="Aqu2.1.31119_001">
    <property type="protein sequence ID" value="Aqu2.1.31119_001"/>
    <property type="gene ID" value="Aqu2.1.31119"/>
</dbReference>
<protein>
    <recommendedName>
        <fullName evidence="1">PiggyBac transposable element-derived protein domain-containing protein</fullName>
    </recommendedName>
</protein>
<name>A0A1X7UUC5_AMPQE</name>
<dbReference type="STRING" id="400682.A0A1X7UUC5"/>
<dbReference type="OrthoDB" id="5985989at2759"/>
<dbReference type="Pfam" id="PF13843">
    <property type="entry name" value="DDE_Tnp_1_7"/>
    <property type="match status" value="1"/>
</dbReference>
<reference evidence="2" key="1">
    <citation type="submission" date="2017-05" db="UniProtKB">
        <authorList>
            <consortium name="EnsemblMetazoa"/>
        </authorList>
    </citation>
    <scope>IDENTIFICATION</scope>
</reference>
<dbReference type="eggNOG" id="ENOG502RY1K">
    <property type="taxonomic scope" value="Eukaryota"/>
</dbReference>
<proteinExistence type="predicted"/>
<dbReference type="InterPro" id="IPR029526">
    <property type="entry name" value="PGBD"/>
</dbReference>
<dbReference type="InParanoid" id="A0A1X7UUC5"/>
<dbReference type="PANTHER" id="PTHR46599:SF2">
    <property type="entry name" value="PIGGYBAC TRANSPOSABLE ELEMENT-DERIVED PROTEIN 4-LIKE"/>
    <property type="match status" value="1"/>
</dbReference>
<dbReference type="OMA" id="INDYDSQ"/>
<dbReference type="AlphaFoldDB" id="A0A1X7UUC5"/>